<organism evidence="1 2">
    <name type="scientific">Terrilactibacillus tamarindi</name>
    <dbReference type="NCBI Taxonomy" id="2599694"/>
    <lineage>
        <taxon>Bacteria</taxon>
        <taxon>Bacillati</taxon>
        <taxon>Bacillota</taxon>
        <taxon>Bacilli</taxon>
        <taxon>Bacillales</taxon>
        <taxon>Bacillaceae</taxon>
        <taxon>Terrilactibacillus</taxon>
    </lineage>
</organism>
<evidence type="ECO:0000313" key="2">
    <source>
        <dbReference type="Proteomes" id="UP000440978"/>
    </source>
</evidence>
<sequence length="85" mass="9938">MAVNKDDFFISTNKDDLDIAKIYHFLHHEAYWSKGIPKTTLEDSIKHSTCFGVYEIAENTRDFSHEMNRLRIGRGLCHVNYPTYA</sequence>
<dbReference type="EMBL" id="WNHB01000051">
    <property type="protein sequence ID" value="MTT33357.1"/>
    <property type="molecule type" value="Genomic_DNA"/>
</dbReference>
<accession>A0A6N8CV81</accession>
<gene>
    <name evidence="1" type="ORF">GMB86_15280</name>
</gene>
<evidence type="ECO:0008006" key="3">
    <source>
        <dbReference type="Google" id="ProtNLM"/>
    </source>
</evidence>
<dbReference type="Proteomes" id="UP000440978">
    <property type="component" value="Unassembled WGS sequence"/>
</dbReference>
<dbReference type="AlphaFoldDB" id="A0A6N8CV81"/>
<comment type="caution">
    <text evidence="1">The sequence shown here is derived from an EMBL/GenBank/DDBJ whole genome shotgun (WGS) entry which is preliminary data.</text>
</comment>
<name>A0A6N8CV81_9BACI</name>
<protein>
    <recommendedName>
        <fullName evidence="3">GNAT family N-acetyltransferase</fullName>
    </recommendedName>
</protein>
<keyword evidence="2" id="KW-1185">Reference proteome</keyword>
<proteinExistence type="predicted"/>
<dbReference type="Gene3D" id="3.40.630.30">
    <property type="match status" value="1"/>
</dbReference>
<evidence type="ECO:0000313" key="1">
    <source>
        <dbReference type="EMBL" id="MTT33357.1"/>
    </source>
</evidence>
<reference evidence="1 2" key="1">
    <citation type="submission" date="2019-11" db="EMBL/GenBank/DDBJ databases">
        <title>Terrilactibacillus tamarindus sp. nov. BCM23-1 isolated from bark of Tamarindus indica.</title>
        <authorList>
            <person name="Kingkaew E."/>
            <person name="Tanasupawat S."/>
        </authorList>
    </citation>
    <scope>NUCLEOTIDE SEQUENCE [LARGE SCALE GENOMIC DNA]</scope>
    <source>
        <strain evidence="1 2">BCM23-1</strain>
    </source>
</reference>
<dbReference type="RefSeq" id="WP_155221402.1">
    <property type="nucleotide sequence ID" value="NZ_WNHB01000051.1"/>
</dbReference>
<dbReference type="OrthoDB" id="3216107at2"/>